<reference evidence="2 3" key="1">
    <citation type="submission" date="2018-07" db="EMBL/GenBank/DDBJ databases">
        <title>Genomic Encyclopedia of Type Strains, Phase III (KMG-III): the genomes of soil and plant-associated and newly described type strains.</title>
        <authorList>
            <person name="Whitman W."/>
        </authorList>
    </citation>
    <scope>NUCLEOTIDE SEQUENCE [LARGE SCALE GENOMIC DNA]</scope>
    <source>
        <strain evidence="2 3">CECT 8333</strain>
    </source>
</reference>
<dbReference type="RefSeq" id="WP_114498737.1">
    <property type="nucleotide sequence ID" value="NZ_QPJW01000015.1"/>
</dbReference>
<comment type="caution">
    <text evidence="2">The sequence shown here is derived from an EMBL/GenBank/DDBJ whole genome shotgun (WGS) entry which is preliminary data.</text>
</comment>
<evidence type="ECO:0000313" key="2">
    <source>
        <dbReference type="EMBL" id="RCX15374.1"/>
    </source>
</evidence>
<dbReference type="OrthoDB" id="2935100at2"/>
<keyword evidence="1" id="KW-0472">Membrane</keyword>
<dbReference type="EMBL" id="QPJW01000015">
    <property type="protein sequence ID" value="RCX15374.1"/>
    <property type="molecule type" value="Genomic_DNA"/>
</dbReference>
<keyword evidence="1" id="KW-1133">Transmembrane helix</keyword>
<evidence type="ECO:0000256" key="1">
    <source>
        <dbReference type="SAM" id="Phobius"/>
    </source>
</evidence>
<accession>A0A369B6R4</accession>
<sequence>MNSSRIFKLFGLMVGVVLLNIVVLSPGLLGVQIGGDSVILTAFGVTLLVVSFLVLIYGSYVLLFKASAPPPVKDIKSHEDYINALYHYKDIKVLKKDIILALDQLERIDKKKATLLDVLSQRFDPNELSYQKFNSVIFEVEKLFYLNVRGILNKLGVFDASEFSAFASQESSGRFSNKLVQEKTKLYNEYLAYVSGYLGANEEILLKLDKLLLEMSLLGSTDYKEIEDMPCMKEIDALINQTKFYKQ</sequence>
<protein>
    <submittedName>
        <fullName evidence="2">Uncharacterized protein</fullName>
    </submittedName>
</protein>
<proteinExistence type="predicted"/>
<dbReference type="Proteomes" id="UP000253090">
    <property type="component" value="Unassembled WGS sequence"/>
</dbReference>
<gene>
    <name evidence="2" type="ORF">DFP94_11558</name>
</gene>
<organism evidence="2 3">
    <name type="scientific">Fontibacillus phaseoli</name>
    <dbReference type="NCBI Taxonomy" id="1416533"/>
    <lineage>
        <taxon>Bacteria</taxon>
        <taxon>Bacillati</taxon>
        <taxon>Bacillota</taxon>
        <taxon>Bacilli</taxon>
        <taxon>Bacillales</taxon>
        <taxon>Paenibacillaceae</taxon>
        <taxon>Fontibacillus</taxon>
    </lineage>
</organism>
<dbReference type="AlphaFoldDB" id="A0A369B6R4"/>
<keyword evidence="1" id="KW-0812">Transmembrane</keyword>
<evidence type="ECO:0000313" key="3">
    <source>
        <dbReference type="Proteomes" id="UP000253090"/>
    </source>
</evidence>
<keyword evidence="3" id="KW-1185">Reference proteome</keyword>
<feature type="transmembrane region" description="Helical" evidence="1">
    <location>
        <begin position="39"/>
        <end position="63"/>
    </location>
</feature>
<name>A0A369B6R4_9BACL</name>
<feature type="transmembrane region" description="Helical" evidence="1">
    <location>
        <begin position="12"/>
        <end position="33"/>
    </location>
</feature>